<reference evidence="3" key="1">
    <citation type="submission" date="2023-03" db="EMBL/GenBank/DDBJ databases">
        <title>Amycolatopsis taiwanensis NBRC 103393.</title>
        <authorList>
            <person name="Ichikawa N."/>
            <person name="Sato H."/>
            <person name="Tonouchi N."/>
        </authorList>
    </citation>
    <scope>NUCLEOTIDE SEQUENCE</scope>
    <source>
        <strain evidence="3">NBRC 103393</strain>
    </source>
</reference>
<dbReference type="NCBIfam" id="TIGR03666">
    <property type="entry name" value="Rv2061_F420"/>
    <property type="match status" value="1"/>
</dbReference>
<dbReference type="PANTHER" id="PTHR35176:SF11">
    <property type="entry name" value="PYRIDOXAMINE 5'-PHOSPHATE OXIDASE FAMILY PROTEIN"/>
    <property type="match status" value="1"/>
</dbReference>
<keyword evidence="4" id="KW-1185">Reference proteome</keyword>
<dbReference type="RefSeq" id="WP_027943245.1">
    <property type="nucleotide sequence ID" value="NZ_BSTI01000005.1"/>
</dbReference>
<accession>A0A9W6VGQ0</accession>
<dbReference type="InterPro" id="IPR012349">
    <property type="entry name" value="Split_barrel_FMN-bd"/>
</dbReference>
<dbReference type="Proteomes" id="UP001165136">
    <property type="component" value="Unassembled WGS sequence"/>
</dbReference>
<protein>
    <submittedName>
        <fullName evidence="3">PPOX class F420-dependent oxidoreductase</fullName>
    </submittedName>
</protein>
<dbReference type="SUPFAM" id="SSF50475">
    <property type="entry name" value="FMN-binding split barrel"/>
    <property type="match status" value="1"/>
</dbReference>
<feature type="domain" description="Pyridoxamine 5'-phosphate oxidase N-terminal" evidence="2">
    <location>
        <begin position="7"/>
        <end position="100"/>
    </location>
</feature>
<sequence>MTSEYERLAAERYVLVTTYRRTGDPVATPTWVAGDSGELVVWTVRHSGKVKRVRRDPAVHVQACDSRGRRTHGLEVPGRARLLDDAGSERVRRAIARKYGLAGRVTMFFSRLRGGRERTIGIAITLDEP</sequence>
<dbReference type="EMBL" id="BSTI01000005">
    <property type="protein sequence ID" value="GLY66219.1"/>
    <property type="molecule type" value="Genomic_DNA"/>
</dbReference>
<evidence type="ECO:0000313" key="3">
    <source>
        <dbReference type="EMBL" id="GLY66219.1"/>
    </source>
</evidence>
<gene>
    <name evidence="3" type="ORF">Atai01_28380</name>
</gene>
<dbReference type="Pfam" id="PF01243">
    <property type="entry name" value="PNPOx_N"/>
    <property type="match status" value="1"/>
</dbReference>
<evidence type="ECO:0000313" key="4">
    <source>
        <dbReference type="Proteomes" id="UP001165136"/>
    </source>
</evidence>
<organism evidence="3 4">
    <name type="scientific">Amycolatopsis taiwanensis</name>
    <dbReference type="NCBI Taxonomy" id="342230"/>
    <lineage>
        <taxon>Bacteria</taxon>
        <taxon>Bacillati</taxon>
        <taxon>Actinomycetota</taxon>
        <taxon>Actinomycetes</taxon>
        <taxon>Pseudonocardiales</taxon>
        <taxon>Pseudonocardiaceae</taxon>
        <taxon>Amycolatopsis</taxon>
    </lineage>
</organism>
<evidence type="ECO:0000256" key="1">
    <source>
        <dbReference type="ARBA" id="ARBA00023002"/>
    </source>
</evidence>
<keyword evidence="1" id="KW-0560">Oxidoreductase</keyword>
<evidence type="ECO:0000259" key="2">
    <source>
        <dbReference type="Pfam" id="PF01243"/>
    </source>
</evidence>
<dbReference type="PANTHER" id="PTHR35176">
    <property type="entry name" value="HEME OXYGENASE HI_0854-RELATED"/>
    <property type="match status" value="1"/>
</dbReference>
<dbReference type="AlphaFoldDB" id="A0A9W6VGQ0"/>
<dbReference type="InterPro" id="IPR011576">
    <property type="entry name" value="Pyridox_Oxase_N"/>
</dbReference>
<dbReference type="InterPro" id="IPR052019">
    <property type="entry name" value="F420H2_bilvrd_red/Heme_oxyg"/>
</dbReference>
<dbReference type="GO" id="GO:0070967">
    <property type="term" value="F:coenzyme F420 binding"/>
    <property type="evidence" value="ECO:0007669"/>
    <property type="project" value="TreeGrafter"/>
</dbReference>
<dbReference type="GO" id="GO:0005829">
    <property type="term" value="C:cytosol"/>
    <property type="evidence" value="ECO:0007669"/>
    <property type="project" value="TreeGrafter"/>
</dbReference>
<dbReference type="InterPro" id="IPR019965">
    <property type="entry name" value="PPOX_F420-dep_Rv2061_put"/>
</dbReference>
<proteinExistence type="predicted"/>
<dbReference type="GO" id="GO:0016627">
    <property type="term" value="F:oxidoreductase activity, acting on the CH-CH group of donors"/>
    <property type="evidence" value="ECO:0007669"/>
    <property type="project" value="TreeGrafter"/>
</dbReference>
<name>A0A9W6VGQ0_9PSEU</name>
<dbReference type="Gene3D" id="2.30.110.10">
    <property type="entry name" value="Electron Transport, Fmn-binding Protein, Chain A"/>
    <property type="match status" value="1"/>
</dbReference>
<comment type="caution">
    <text evidence="3">The sequence shown here is derived from an EMBL/GenBank/DDBJ whole genome shotgun (WGS) entry which is preliminary data.</text>
</comment>